<dbReference type="Proteomes" id="UP000248749">
    <property type="component" value="Unassembled WGS sequence"/>
</dbReference>
<protein>
    <submittedName>
        <fullName evidence="1">Uncharacterized protein</fullName>
    </submittedName>
</protein>
<organism evidence="1 2">
    <name type="scientific">Micromonospora deserti</name>
    <dbReference type="NCBI Taxonomy" id="2070366"/>
    <lineage>
        <taxon>Bacteria</taxon>
        <taxon>Bacillati</taxon>
        <taxon>Actinomycetota</taxon>
        <taxon>Actinomycetes</taxon>
        <taxon>Micromonosporales</taxon>
        <taxon>Micromonosporaceae</taxon>
        <taxon>Micromonospora</taxon>
    </lineage>
</organism>
<evidence type="ECO:0000313" key="1">
    <source>
        <dbReference type="EMBL" id="PZF89458.1"/>
    </source>
</evidence>
<comment type="caution">
    <text evidence="1">The sequence shown here is derived from an EMBL/GenBank/DDBJ whole genome shotgun (WGS) entry which is preliminary data.</text>
</comment>
<dbReference type="EMBL" id="POUB01000250">
    <property type="protein sequence ID" value="PZF89458.1"/>
    <property type="molecule type" value="Genomic_DNA"/>
</dbReference>
<sequence length="74" mass="7648">MALFGLTDARRYGMGGVGLQGLPGCPHRLPTAITEQPCWWQANCPLDAGGPARMADLDVGAVLAAVTARAGQAR</sequence>
<name>A0A2W2CC26_9ACTN</name>
<dbReference type="RefSeq" id="WP_111136738.1">
    <property type="nucleotide sequence ID" value="NZ_POUB01000250.1"/>
</dbReference>
<reference evidence="1 2" key="1">
    <citation type="submission" date="2018-01" db="EMBL/GenBank/DDBJ databases">
        <title>Draft genome sequence of Salinispora sp. 13K206.</title>
        <authorList>
            <person name="Sahin N."/>
            <person name="Saygin H."/>
            <person name="Ay H."/>
        </authorList>
    </citation>
    <scope>NUCLEOTIDE SEQUENCE [LARGE SCALE GENOMIC DNA]</scope>
    <source>
        <strain evidence="1 2">13K206</strain>
    </source>
</reference>
<proteinExistence type="predicted"/>
<accession>A0A2W2CC26</accession>
<dbReference type="OrthoDB" id="9807356at2"/>
<dbReference type="AlphaFoldDB" id="A0A2W2CC26"/>
<keyword evidence="2" id="KW-1185">Reference proteome</keyword>
<evidence type="ECO:0000313" key="2">
    <source>
        <dbReference type="Proteomes" id="UP000248749"/>
    </source>
</evidence>
<gene>
    <name evidence="1" type="ORF">C1I99_25470</name>
</gene>